<evidence type="ECO:0000313" key="2">
    <source>
        <dbReference type="EMBL" id="NYG54745.1"/>
    </source>
</evidence>
<dbReference type="AlphaFoldDB" id="A0A7Y9RR16"/>
<comment type="caution">
    <text evidence="2">The sequence shown here is derived from an EMBL/GenBank/DDBJ whole genome shotgun (WGS) entry which is preliminary data.</text>
</comment>
<keyword evidence="1" id="KW-0472">Membrane</keyword>
<gene>
    <name evidence="2" type="ORF">BJ989_001049</name>
</gene>
<evidence type="ECO:0000313" key="3">
    <source>
        <dbReference type="Proteomes" id="UP000544110"/>
    </source>
</evidence>
<evidence type="ECO:0000256" key="1">
    <source>
        <dbReference type="SAM" id="Phobius"/>
    </source>
</evidence>
<dbReference type="RefSeq" id="WP_179517310.1">
    <property type="nucleotide sequence ID" value="NZ_JACCAC010000001.1"/>
</dbReference>
<feature type="transmembrane region" description="Helical" evidence="1">
    <location>
        <begin position="28"/>
        <end position="50"/>
    </location>
</feature>
<sequence length="51" mass="5817">MTHLHAPHRNRARRRYATLSRRAQAEQLLTLLFFGAVVMAFSLVASAPLLR</sequence>
<protein>
    <submittedName>
        <fullName evidence="2">Uncharacterized protein</fullName>
    </submittedName>
</protein>
<dbReference type="EMBL" id="JACCAC010000001">
    <property type="protein sequence ID" value="NYG54745.1"/>
    <property type="molecule type" value="Genomic_DNA"/>
</dbReference>
<organism evidence="2 3">
    <name type="scientific">Nocardioides perillae</name>
    <dbReference type="NCBI Taxonomy" id="1119534"/>
    <lineage>
        <taxon>Bacteria</taxon>
        <taxon>Bacillati</taxon>
        <taxon>Actinomycetota</taxon>
        <taxon>Actinomycetes</taxon>
        <taxon>Propionibacteriales</taxon>
        <taxon>Nocardioidaceae</taxon>
        <taxon>Nocardioides</taxon>
    </lineage>
</organism>
<dbReference type="Proteomes" id="UP000544110">
    <property type="component" value="Unassembled WGS sequence"/>
</dbReference>
<keyword evidence="1" id="KW-0812">Transmembrane</keyword>
<keyword evidence="3" id="KW-1185">Reference proteome</keyword>
<keyword evidence="1" id="KW-1133">Transmembrane helix</keyword>
<proteinExistence type="predicted"/>
<reference evidence="2 3" key="1">
    <citation type="submission" date="2020-07" db="EMBL/GenBank/DDBJ databases">
        <title>Sequencing the genomes of 1000 actinobacteria strains.</title>
        <authorList>
            <person name="Klenk H.-P."/>
        </authorList>
    </citation>
    <scope>NUCLEOTIDE SEQUENCE [LARGE SCALE GENOMIC DNA]</scope>
    <source>
        <strain evidence="2 3">DSM 24552</strain>
    </source>
</reference>
<name>A0A7Y9RR16_9ACTN</name>
<accession>A0A7Y9RR16</accession>